<dbReference type="RefSeq" id="WP_194947388.1">
    <property type="nucleotide sequence ID" value="NZ_JACBGI020000001.1"/>
</dbReference>
<feature type="transmembrane region" description="Helical" evidence="1">
    <location>
        <begin position="98"/>
        <end position="131"/>
    </location>
</feature>
<keyword evidence="1" id="KW-1133">Transmembrane helix</keyword>
<reference evidence="2 3" key="1">
    <citation type="submission" date="2020-06" db="EMBL/GenBank/DDBJ databases">
        <authorList>
            <person name="Scott K."/>
        </authorList>
    </citation>
    <scope>NUCLEOTIDE SEQUENCE [LARGE SCALE GENOMIC DNA]</scope>
    <source>
        <strain evidence="2 3">HH1</strain>
    </source>
</reference>
<evidence type="ECO:0000313" key="3">
    <source>
        <dbReference type="Proteomes" id="UP001193680"/>
    </source>
</evidence>
<feature type="transmembrane region" description="Helical" evidence="1">
    <location>
        <begin position="35"/>
        <end position="64"/>
    </location>
</feature>
<keyword evidence="3" id="KW-1185">Reference proteome</keyword>
<accession>A0ABS0BT58</accession>
<reference evidence="2 3" key="2">
    <citation type="submission" date="2020-11" db="EMBL/GenBank/DDBJ databases">
        <title>Sulfur oxidizing isolate from Hospital Hole Sinkhole.</title>
        <authorList>
            <person name="Scott K.M."/>
        </authorList>
    </citation>
    <scope>NUCLEOTIDE SEQUENCE [LARGE SCALE GENOMIC DNA]</scope>
    <source>
        <strain evidence="2 3">HH1</strain>
    </source>
</reference>
<feature type="transmembrane region" description="Helical" evidence="1">
    <location>
        <begin position="161"/>
        <end position="178"/>
    </location>
</feature>
<name>A0ABS0BT58_9GAMM</name>
<organism evidence="2 3">
    <name type="scientific">Thiomicrorhabdus heinhorstiae</name>
    <dbReference type="NCBI Taxonomy" id="2748010"/>
    <lineage>
        <taxon>Bacteria</taxon>
        <taxon>Pseudomonadati</taxon>
        <taxon>Pseudomonadota</taxon>
        <taxon>Gammaproteobacteria</taxon>
        <taxon>Thiotrichales</taxon>
        <taxon>Piscirickettsiaceae</taxon>
        <taxon>Thiomicrorhabdus</taxon>
    </lineage>
</organism>
<proteinExistence type="predicted"/>
<feature type="transmembrane region" description="Helical" evidence="1">
    <location>
        <begin position="138"/>
        <end position="155"/>
    </location>
</feature>
<protein>
    <submittedName>
        <fullName evidence="2">Uncharacterized protein</fullName>
    </submittedName>
</protein>
<keyword evidence="1" id="KW-0472">Membrane</keyword>
<gene>
    <name evidence="2" type="ORF">H8792_001655</name>
</gene>
<keyword evidence="1" id="KW-0812">Transmembrane</keyword>
<dbReference type="Proteomes" id="UP001193680">
    <property type="component" value="Unassembled WGS sequence"/>
</dbReference>
<evidence type="ECO:0000313" key="2">
    <source>
        <dbReference type="EMBL" id="MBF6057037.1"/>
    </source>
</evidence>
<evidence type="ECO:0000256" key="1">
    <source>
        <dbReference type="SAM" id="Phobius"/>
    </source>
</evidence>
<comment type="caution">
    <text evidence="2">The sequence shown here is derived from an EMBL/GenBank/DDBJ whole genome shotgun (WGS) entry which is preliminary data.</text>
</comment>
<sequence length="543" mass="60222">MRQAKPDSQDNNSSLSSKEEGATVVKKWAANLITFLALLALLIAAGGFIGLAIGFSIGAAWFFLDLRNKQRDAKNSGQGNTKGQEQTANANPGANKAAIWILTTISILVLLIGIGVALGGGLVIALIMLLLFDGIANLAFYAPALFGLYSGVLHFGSAKTAWLLLPAAMLAVQGYLYYDRYFYKIPTVEAEYEFNKLWVEPDLLKPKSVLFVHEKSFARTLEKETIERGLCGKLCADLLLSRQLDTYVLQLWDRGELRFTKAFKADPVCTNRNLISSSTRTTVTSQYGKTTGVPFSALQAFDLCVKEVPLQDLPSIRVYYNVNARNLPGDDFQPGYSGVTRIERWRDGRGEIVAHNYRKQKPQWRPNHAQVIALPLMIDLFGANSSMGFSSDPHWVKTTVYFPDKVNEKEKDLQRFLFLQAFGFESGLKIDVPEPLQACTLLKTALDKGEAMDSGADAYSLISLMSLYLPQYQFNGVAEKVLFASQNKAVINAINTYLYRVAREQTPCGSGKEPQNIDCGLDGSGDLRYQGKVFCYQKERNVK</sequence>
<dbReference type="EMBL" id="JACBGI020000001">
    <property type="protein sequence ID" value="MBF6057037.1"/>
    <property type="molecule type" value="Genomic_DNA"/>
</dbReference>